<feature type="transmembrane region" description="Helical" evidence="2">
    <location>
        <begin position="259"/>
        <end position="276"/>
    </location>
</feature>
<organism evidence="4 5">
    <name type="scientific">Thelonectria olida</name>
    <dbReference type="NCBI Taxonomy" id="1576542"/>
    <lineage>
        <taxon>Eukaryota</taxon>
        <taxon>Fungi</taxon>
        <taxon>Dikarya</taxon>
        <taxon>Ascomycota</taxon>
        <taxon>Pezizomycotina</taxon>
        <taxon>Sordariomycetes</taxon>
        <taxon>Hypocreomycetidae</taxon>
        <taxon>Hypocreales</taxon>
        <taxon>Nectriaceae</taxon>
        <taxon>Thelonectria</taxon>
    </lineage>
</organism>
<dbReference type="EMBL" id="JAGPYM010000007">
    <property type="protein sequence ID" value="KAH6892190.1"/>
    <property type="molecule type" value="Genomic_DNA"/>
</dbReference>
<keyword evidence="5" id="KW-1185">Reference proteome</keyword>
<evidence type="ECO:0000256" key="2">
    <source>
        <dbReference type="SAM" id="Phobius"/>
    </source>
</evidence>
<comment type="caution">
    <text evidence="4">The sequence shown here is derived from an EMBL/GenBank/DDBJ whole genome shotgun (WGS) entry which is preliminary data.</text>
</comment>
<accession>A0A9P8W701</accession>
<evidence type="ECO:0000259" key="3">
    <source>
        <dbReference type="Pfam" id="PF20237"/>
    </source>
</evidence>
<protein>
    <recommendedName>
        <fullName evidence="3">DUF6594 domain-containing protein</fullName>
    </recommendedName>
</protein>
<dbReference type="OrthoDB" id="5341582at2759"/>
<dbReference type="Proteomes" id="UP000777438">
    <property type="component" value="Unassembled WGS sequence"/>
</dbReference>
<keyword evidence="2" id="KW-0812">Transmembrane</keyword>
<feature type="compositionally biased region" description="Basic and acidic residues" evidence="1">
    <location>
        <begin position="28"/>
        <end position="38"/>
    </location>
</feature>
<keyword evidence="2" id="KW-0472">Membrane</keyword>
<feature type="transmembrane region" description="Helical" evidence="2">
    <location>
        <begin position="233"/>
        <end position="253"/>
    </location>
</feature>
<dbReference type="Pfam" id="PF20237">
    <property type="entry name" value="DUF6594"/>
    <property type="match status" value="1"/>
</dbReference>
<name>A0A9P8W701_9HYPO</name>
<reference evidence="4 5" key="1">
    <citation type="journal article" date="2021" name="Nat. Commun.">
        <title>Genetic determinants of endophytism in the Arabidopsis root mycobiome.</title>
        <authorList>
            <person name="Mesny F."/>
            <person name="Miyauchi S."/>
            <person name="Thiergart T."/>
            <person name="Pickel B."/>
            <person name="Atanasova L."/>
            <person name="Karlsson M."/>
            <person name="Huettel B."/>
            <person name="Barry K.W."/>
            <person name="Haridas S."/>
            <person name="Chen C."/>
            <person name="Bauer D."/>
            <person name="Andreopoulos W."/>
            <person name="Pangilinan J."/>
            <person name="LaButti K."/>
            <person name="Riley R."/>
            <person name="Lipzen A."/>
            <person name="Clum A."/>
            <person name="Drula E."/>
            <person name="Henrissat B."/>
            <person name="Kohler A."/>
            <person name="Grigoriev I.V."/>
            <person name="Martin F.M."/>
            <person name="Hacquard S."/>
        </authorList>
    </citation>
    <scope>NUCLEOTIDE SEQUENCE [LARGE SCALE GENOMIC DNA]</scope>
    <source>
        <strain evidence="4 5">MPI-CAGE-CH-0241</strain>
    </source>
</reference>
<dbReference type="PANTHER" id="PTHR34502">
    <property type="entry name" value="DUF6594 DOMAIN-CONTAINING PROTEIN-RELATED"/>
    <property type="match status" value="1"/>
</dbReference>
<feature type="region of interest" description="Disordered" evidence="1">
    <location>
        <begin position="1"/>
        <end position="38"/>
    </location>
</feature>
<sequence>MDIEMGKRGGACLPVFNNSTSSSSRSTLKKEDKKERSTRTIEEYKAGYPQFSALISSDDRFFVSRRFNRLRARLLLLKQDKLSMLEKRLDEIDDLEKSPLFLGKSRIDRNPDRIAVLSEIEASLEDYDQFVERTHKSLGYDKASRREATSLQNWLGNNRSLAREETAYLSHSNELFAVSLTKDSAMLRFESWVEDNLIRLSRRWRSSNFHVVSTDMDVFIYSGPWIKRIAKGLMLFLTTLLLLMPIVICNVVKSTTSRIVVVMISTISYLLVLSGLTQSKTIELIVAGTT</sequence>
<dbReference type="InterPro" id="IPR046529">
    <property type="entry name" value="DUF6594"/>
</dbReference>
<feature type="domain" description="DUF6594" evidence="3">
    <location>
        <begin position="48"/>
        <end position="289"/>
    </location>
</feature>
<evidence type="ECO:0000313" key="4">
    <source>
        <dbReference type="EMBL" id="KAH6892190.1"/>
    </source>
</evidence>
<gene>
    <name evidence="4" type="ORF">B0T10DRAFT_287825</name>
</gene>
<evidence type="ECO:0000313" key="5">
    <source>
        <dbReference type="Proteomes" id="UP000777438"/>
    </source>
</evidence>
<keyword evidence="2" id="KW-1133">Transmembrane helix</keyword>
<evidence type="ECO:0000256" key="1">
    <source>
        <dbReference type="SAM" id="MobiDB-lite"/>
    </source>
</evidence>
<dbReference type="AlphaFoldDB" id="A0A9P8W701"/>
<dbReference type="PANTHER" id="PTHR34502:SF3">
    <property type="entry name" value="DUF6594 DOMAIN-CONTAINING PROTEIN"/>
    <property type="match status" value="1"/>
</dbReference>
<proteinExistence type="predicted"/>